<evidence type="ECO:0000313" key="4">
    <source>
        <dbReference type="Proteomes" id="UP000199170"/>
    </source>
</evidence>
<dbReference type="EMBL" id="FNPB01000006">
    <property type="protein sequence ID" value="SDY09198.1"/>
    <property type="molecule type" value="Genomic_DNA"/>
</dbReference>
<proteinExistence type="predicted"/>
<sequence>MDPEEIQASGDPVEVLRRKGGDYTNNFPVVPNEITNWLDEQRAVTETVSLANLSHHMTSLRVTGPDAETLLRDLSVNSFEHYEVGTAKQLVMCNPNGHIIGDGPMLKLAADEYYSAGMLAANWVRYNVETGEYDVEIETEPRTSAQAGDPEKFVFQVQGPNARPVLEQVTDADLDSIPFYSFDTVELAGVEAIALGHGMSTEFGFEFIGPFEQADHVREAIVEAGQDHGLRQLGSKAYHTLSVKLGWVPPGVPPLYDVEEMAGYRAWLDADSREATYSIDGSFVSEDITDYYMDPIELGYEKLISFDHDFVGREALEAKVEDPDRTLVSLAWDEADVIDVYASLFRDGPSNKLIELPRIGWGRANYDEVLKDGELVGLSHSRSYEYDAGTIISLCSIDVDHADPGTEVTLVWGDEDSPNPKVERHEQTEISATVGTVPYSPDRRKGE</sequence>
<reference evidence="4" key="1">
    <citation type="submission" date="2016-10" db="EMBL/GenBank/DDBJ databases">
        <authorList>
            <person name="Varghese N."/>
            <person name="Submissions S."/>
        </authorList>
    </citation>
    <scope>NUCLEOTIDE SEQUENCE [LARGE SCALE GENOMIC DNA]</scope>
    <source>
        <strain evidence="4">CGMCC 1.10118</strain>
    </source>
</reference>
<accession>A0A1H3H2R6</accession>
<dbReference type="STRING" id="660517.SAMN04487946_10698"/>
<dbReference type="Proteomes" id="UP000199170">
    <property type="component" value="Unassembled WGS sequence"/>
</dbReference>
<dbReference type="Pfam" id="PF01571">
    <property type="entry name" value="GCV_T"/>
    <property type="match status" value="1"/>
</dbReference>
<protein>
    <submittedName>
        <fullName evidence="3">Vanillate/3-O-methylgallate O-demethylase</fullName>
    </submittedName>
</protein>
<dbReference type="OrthoDB" id="2001at2157"/>
<dbReference type="SUPFAM" id="SSF103025">
    <property type="entry name" value="Folate-binding domain"/>
    <property type="match status" value="1"/>
</dbReference>
<dbReference type="PANTHER" id="PTHR43757:SF2">
    <property type="entry name" value="AMINOMETHYLTRANSFERASE, MITOCHONDRIAL"/>
    <property type="match status" value="1"/>
</dbReference>
<dbReference type="PANTHER" id="PTHR43757">
    <property type="entry name" value="AMINOMETHYLTRANSFERASE"/>
    <property type="match status" value="1"/>
</dbReference>
<feature type="region of interest" description="Disordered" evidence="1">
    <location>
        <begin position="413"/>
        <end position="447"/>
    </location>
</feature>
<dbReference type="InterPro" id="IPR027266">
    <property type="entry name" value="TrmE/GcvT-like"/>
</dbReference>
<name>A0A1H3H2R6_9EURY</name>
<organism evidence="3 4">
    <name type="scientific">Halobellus clavatus</name>
    <dbReference type="NCBI Taxonomy" id="660517"/>
    <lineage>
        <taxon>Archaea</taxon>
        <taxon>Methanobacteriati</taxon>
        <taxon>Methanobacteriota</taxon>
        <taxon>Stenosarchaea group</taxon>
        <taxon>Halobacteria</taxon>
        <taxon>Halobacteriales</taxon>
        <taxon>Haloferacaceae</taxon>
        <taxon>Halobellus</taxon>
    </lineage>
</organism>
<evidence type="ECO:0000313" key="3">
    <source>
        <dbReference type="EMBL" id="SDY09198.1"/>
    </source>
</evidence>
<evidence type="ECO:0000259" key="2">
    <source>
        <dbReference type="Pfam" id="PF01571"/>
    </source>
</evidence>
<dbReference type="RefSeq" id="WP_089767204.1">
    <property type="nucleotide sequence ID" value="NZ_FNPB01000006.1"/>
</dbReference>
<keyword evidence="3" id="KW-0808">Transferase</keyword>
<feature type="domain" description="GCVT N-terminal" evidence="2">
    <location>
        <begin position="36"/>
        <end position="243"/>
    </location>
</feature>
<keyword evidence="3" id="KW-0489">Methyltransferase</keyword>
<dbReference type="InterPro" id="IPR006222">
    <property type="entry name" value="GCVT_N"/>
</dbReference>
<dbReference type="GO" id="GO:0008168">
    <property type="term" value="F:methyltransferase activity"/>
    <property type="evidence" value="ECO:0007669"/>
    <property type="project" value="UniProtKB-KW"/>
</dbReference>
<keyword evidence="4" id="KW-1185">Reference proteome</keyword>
<dbReference type="InterPro" id="IPR028896">
    <property type="entry name" value="GcvT/YgfZ/DmdA"/>
</dbReference>
<dbReference type="AlphaFoldDB" id="A0A1H3H2R6"/>
<dbReference type="GO" id="GO:0032259">
    <property type="term" value="P:methylation"/>
    <property type="evidence" value="ECO:0007669"/>
    <property type="project" value="UniProtKB-KW"/>
</dbReference>
<dbReference type="Gene3D" id="3.30.1360.120">
    <property type="entry name" value="Probable tRNA modification gtpase trme, domain 1"/>
    <property type="match status" value="1"/>
</dbReference>
<gene>
    <name evidence="3" type="ORF">SAMN04487946_10698</name>
</gene>
<evidence type="ECO:0000256" key="1">
    <source>
        <dbReference type="SAM" id="MobiDB-lite"/>
    </source>
</evidence>